<evidence type="ECO:0000256" key="5">
    <source>
        <dbReference type="RuleBase" id="RU365059"/>
    </source>
</evidence>
<reference evidence="6" key="1">
    <citation type="submission" date="2022-07" db="EMBL/GenBank/DDBJ databases">
        <title>Phylogenomic reconstructions and comparative analyses of Kickxellomycotina fungi.</title>
        <authorList>
            <person name="Reynolds N.K."/>
            <person name="Stajich J.E."/>
            <person name="Barry K."/>
            <person name="Grigoriev I.V."/>
            <person name="Crous P."/>
            <person name="Smith M.E."/>
        </authorList>
    </citation>
    <scope>NUCLEOTIDE SEQUENCE</scope>
    <source>
        <strain evidence="6">RSA 1196</strain>
    </source>
</reference>
<dbReference type="PANTHER" id="PTHR21231:SF3">
    <property type="entry name" value="GPN-LOOP GTPASE 2"/>
    <property type="match status" value="1"/>
</dbReference>
<evidence type="ECO:0000256" key="1">
    <source>
        <dbReference type="ARBA" id="ARBA00005290"/>
    </source>
</evidence>
<protein>
    <recommendedName>
        <fullName evidence="5">GPN-loop GTPase 2</fullName>
    </recommendedName>
</protein>
<comment type="function">
    <text evidence="5">Small GTPase required for proper localization of RNA polymerase II and III (RNAPII and RNAPIII). May act at an RNAP assembly step prior to nuclear import.</text>
</comment>
<dbReference type="GO" id="GO:0005737">
    <property type="term" value="C:cytoplasm"/>
    <property type="evidence" value="ECO:0007669"/>
    <property type="project" value="TreeGrafter"/>
</dbReference>
<comment type="similarity">
    <text evidence="1 5">Belongs to the GPN-loop GTPase family.</text>
</comment>
<dbReference type="GO" id="GO:0005525">
    <property type="term" value="F:GTP binding"/>
    <property type="evidence" value="ECO:0007669"/>
    <property type="project" value="UniProtKB-KW"/>
</dbReference>
<evidence type="ECO:0000256" key="3">
    <source>
        <dbReference type="ARBA" id="ARBA00022801"/>
    </source>
</evidence>
<dbReference type="Proteomes" id="UP001150925">
    <property type="component" value="Unassembled WGS sequence"/>
</dbReference>
<dbReference type="Pfam" id="PF03029">
    <property type="entry name" value="ATP_bind_1"/>
    <property type="match status" value="1"/>
</dbReference>
<dbReference type="InterPro" id="IPR030231">
    <property type="entry name" value="Gpn2"/>
</dbReference>
<dbReference type="InterPro" id="IPR027417">
    <property type="entry name" value="P-loop_NTPase"/>
</dbReference>
<evidence type="ECO:0000313" key="7">
    <source>
        <dbReference type="Proteomes" id="UP001150925"/>
    </source>
</evidence>
<keyword evidence="3 5" id="KW-0378">Hydrolase</keyword>
<gene>
    <name evidence="6" type="ORF">IWQ62_001501</name>
</gene>
<name>A0A9W8AY77_9FUNG</name>
<dbReference type="EMBL" id="JANBPY010000244">
    <property type="protein sequence ID" value="KAJ1968018.1"/>
    <property type="molecule type" value="Genomic_DNA"/>
</dbReference>
<dbReference type="FunFam" id="3.40.50.300:FF:000338">
    <property type="entry name" value="GPN-loop GTPase 2"/>
    <property type="match status" value="1"/>
</dbReference>
<sequence length="305" mass="34424">MPFAQLVIGPPGSGKTTYCHGMVQFMTALGRKVAIVNLDPANDQVPYESTIELSELITLDDAMETVGLGPNGGMIYCIDYLCQNFDWLEKRLADYPDTYFIFDCPGQVELYTHHEGLREVVEKLVKLDFRFATVNLVDAHHCTDAAKFVSVLMMSLKTMLWLELPHINVLSKIDLIESYGKLDFNLEYYTEVQDLSYLLECLNAGPFGQKYHRLNQAMCQLVEDFSLVSFYPLCIEDKKLVNNLLTAIDRANGCAFGGLSQGNNSIMEVAVKAGLNSDVWDVQEQYIDYPELYKKSSAQDNDRDS</sequence>
<evidence type="ECO:0000256" key="4">
    <source>
        <dbReference type="ARBA" id="ARBA00023134"/>
    </source>
</evidence>
<proteinExistence type="inferred from homology"/>
<dbReference type="OrthoDB" id="5839at2759"/>
<evidence type="ECO:0000256" key="2">
    <source>
        <dbReference type="ARBA" id="ARBA00022741"/>
    </source>
</evidence>
<dbReference type="GO" id="GO:0003924">
    <property type="term" value="F:GTPase activity"/>
    <property type="evidence" value="ECO:0007669"/>
    <property type="project" value="TreeGrafter"/>
</dbReference>
<dbReference type="CDD" id="cd17871">
    <property type="entry name" value="GPN2"/>
    <property type="match status" value="1"/>
</dbReference>
<evidence type="ECO:0000313" key="6">
    <source>
        <dbReference type="EMBL" id="KAJ1968018.1"/>
    </source>
</evidence>
<keyword evidence="2 5" id="KW-0547">Nucleotide-binding</keyword>
<dbReference type="SUPFAM" id="SSF52540">
    <property type="entry name" value="P-loop containing nucleoside triphosphate hydrolases"/>
    <property type="match status" value="1"/>
</dbReference>
<dbReference type="PANTHER" id="PTHR21231">
    <property type="entry name" value="XPA-BINDING PROTEIN 1-RELATED"/>
    <property type="match status" value="1"/>
</dbReference>
<dbReference type="Gene3D" id="3.40.50.300">
    <property type="entry name" value="P-loop containing nucleotide triphosphate hydrolases"/>
    <property type="match status" value="1"/>
</dbReference>
<organism evidence="6 7">
    <name type="scientific">Dispira parvispora</name>
    <dbReference type="NCBI Taxonomy" id="1520584"/>
    <lineage>
        <taxon>Eukaryota</taxon>
        <taxon>Fungi</taxon>
        <taxon>Fungi incertae sedis</taxon>
        <taxon>Zoopagomycota</taxon>
        <taxon>Kickxellomycotina</taxon>
        <taxon>Dimargaritomycetes</taxon>
        <taxon>Dimargaritales</taxon>
        <taxon>Dimargaritaceae</taxon>
        <taxon>Dispira</taxon>
    </lineage>
</organism>
<comment type="caution">
    <text evidence="6">The sequence shown here is derived from an EMBL/GenBank/DDBJ whole genome shotgun (WGS) entry which is preliminary data.</text>
</comment>
<comment type="subunit">
    <text evidence="5">Binds to RNA polymerase II (RNAPII).</text>
</comment>
<dbReference type="AlphaFoldDB" id="A0A9W8AY77"/>
<dbReference type="InterPro" id="IPR004130">
    <property type="entry name" value="Gpn"/>
</dbReference>
<keyword evidence="4 5" id="KW-0342">GTP-binding</keyword>
<accession>A0A9W8AY77</accession>
<keyword evidence="7" id="KW-1185">Reference proteome</keyword>